<dbReference type="AlphaFoldDB" id="A0A2J8VDF6"/>
<evidence type="ECO:0000313" key="2">
    <source>
        <dbReference type="EMBL" id="PNJ55554.1"/>
    </source>
</evidence>
<accession>A0A2J8VDF6</accession>
<organism evidence="2">
    <name type="scientific">Pongo abelii</name>
    <name type="common">Sumatran orangutan</name>
    <name type="synonym">Pongo pygmaeus abelii</name>
    <dbReference type="NCBI Taxonomy" id="9601"/>
    <lineage>
        <taxon>Eukaryota</taxon>
        <taxon>Metazoa</taxon>
        <taxon>Chordata</taxon>
        <taxon>Craniata</taxon>
        <taxon>Vertebrata</taxon>
        <taxon>Euteleostomi</taxon>
        <taxon>Mammalia</taxon>
        <taxon>Eutheria</taxon>
        <taxon>Euarchontoglires</taxon>
        <taxon>Primates</taxon>
        <taxon>Haplorrhini</taxon>
        <taxon>Catarrhini</taxon>
        <taxon>Hominidae</taxon>
        <taxon>Pongo</taxon>
    </lineage>
</organism>
<sequence length="104" mass="11368">MTATVENLTFQKDTLGNAVDKNRRHCSTEPLVLAWSSQFRRLTWGCALDALNLSTCVAASQDGVTHLIRSSRTPHSTRCRKEDAQPGHHGNGAASVMAHARGQR</sequence>
<proteinExistence type="predicted"/>
<comment type="caution">
    <text evidence="2">The sequence shown here is derived from an EMBL/GenBank/DDBJ whole genome shotgun (WGS) entry which is preliminary data.</text>
</comment>
<evidence type="ECO:0000256" key="1">
    <source>
        <dbReference type="SAM" id="MobiDB-lite"/>
    </source>
</evidence>
<name>A0A2J8VDF6_PONAB</name>
<protein>
    <submittedName>
        <fullName evidence="2">CRNKL1 isoform 1</fullName>
    </submittedName>
</protein>
<feature type="region of interest" description="Disordered" evidence="1">
    <location>
        <begin position="68"/>
        <end position="104"/>
    </location>
</feature>
<gene>
    <name evidence="2" type="ORF">CR201_G0019785</name>
</gene>
<reference evidence="2" key="1">
    <citation type="submission" date="2017-12" db="EMBL/GenBank/DDBJ databases">
        <title>High-resolution comparative analysis of great ape genomes.</title>
        <authorList>
            <person name="Pollen A."/>
            <person name="Hastie A."/>
            <person name="Hormozdiari F."/>
            <person name="Dougherty M."/>
            <person name="Liu R."/>
            <person name="Chaisson M."/>
            <person name="Hoppe E."/>
            <person name="Hill C."/>
            <person name="Pang A."/>
            <person name="Hillier L."/>
            <person name="Baker C."/>
            <person name="Armstrong J."/>
            <person name="Shendure J."/>
            <person name="Paten B."/>
            <person name="Wilson R."/>
            <person name="Chao H."/>
            <person name="Schneider V."/>
            <person name="Ventura M."/>
            <person name="Kronenberg Z."/>
            <person name="Murali S."/>
            <person name="Gordon D."/>
            <person name="Cantsilieris S."/>
            <person name="Munson K."/>
            <person name="Nelson B."/>
            <person name="Raja A."/>
            <person name="Underwood J."/>
            <person name="Diekhans M."/>
            <person name="Fiddes I."/>
            <person name="Haussler D."/>
            <person name="Eichler E."/>
        </authorList>
    </citation>
    <scope>NUCLEOTIDE SEQUENCE [LARGE SCALE GENOMIC DNA]</scope>
    <source>
        <strain evidence="2">Susie</strain>
    </source>
</reference>
<dbReference type="EMBL" id="NDHI03003422">
    <property type="protein sequence ID" value="PNJ55554.1"/>
    <property type="molecule type" value="Genomic_DNA"/>
</dbReference>